<reference evidence="1" key="1">
    <citation type="submission" date="2014-09" db="EMBL/GenBank/DDBJ databases">
        <authorList>
            <person name="Magalhaes I.L.F."/>
            <person name="Oliveira U."/>
            <person name="Santos F.R."/>
            <person name="Vidigal T.H.D.A."/>
            <person name="Brescovit A.D."/>
            <person name="Santos A.J."/>
        </authorList>
    </citation>
    <scope>NUCLEOTIDE SEQUENCE</scope>
    <source>
        <tissue evidence="1">Shoot tissue taken approximately 20 cm above the soil surface</tissue>
    </source>
</reference>
<protein>
    <submittedName>
        <fullName evidence="1">Uncharacterized protein</fullName>
    </submittedName>
</protein>
<organism evidence="1">
    <name type="scientific">Arundo donax</name>
    <name type="common">Giant reed</name>
    <name type="synonym">Donax arundinaceus</name>
    <dbReference type="NCBI Taxonomy" id="35708"/>
    <lineage>
        <taxon>Eukaryota</taxon>
        <taxon>Viridiplantae</taxon>
        <taxon>Streptophyta</taxon>
        <taxon>Embryophyta</taxon>
        <taxon>Tracheophyta</taxon>
        <taxon>Spermatophyta</taxon>
        <taxon>Magnoliopsida</taxon>
        <taxon>Liliopsida</taxon>
        <taxon>Poales</taxon>
        <taxon>Poaceae</taxon>
        <taxon>PACMAD clade</taxon>
        <taxon>Arundinoideae</taxon>
        <taxon>Arundineae</taxon>
        <taxon>Arundo</taxon>
    </lineage>
</organism>
<name>A0A0A9AXW0_ARUDO</name>
<evidence type="ECO:0000313" key="1">
    <source>
        <dbReference type="EMBL" id="JAD55961.1"/>
    </source>
</evidence>
<proteinExistence type="predicted"/>
<accession>A0A0A9AXW0</accession>
<reference evidence="1" key="2">
    <citation type="journal article" date="2015" name="Data Brief">
        <title>Shoot transcriptome of the giant reed, Arundo donax.</title>
        <authorList>
            <person name="Barrero R.A."/>
            <person name="Guerrero F.D."/>
            <person name="Moolhuijzen P."/>
            <person name="Goolsby J.A."/>
            <person name="Tidwell J."/>
            <person name="Bellgard S.E."/>
            <person name="Bellgard M.I."/>
        </authorList>
    </citation>
    <scope>NUCLEOTIDE SEQUENCE</scope>
    <source>
        <tissue evidence="1">Shoot tissue taken approximately 20 cm above the soil surface</tissue>
    </source>
</reference>
<sequence>MDKLGGLTMQEDCLI</sequence>
<dbReference type="EMBL" id="GBRH01241934">
    <property type="protein sequence ID" value="JAD55961.1"/>
    <property type="molecule type" value="Transcribed_RNA"/>
</dbReference>